<feature type="region of interest" description="Disordered" evidence="1">
    <location>
        <begin position="52"/>
        <end position="95"/>
    </location>
</feature>
<name>A0A3R6W8J8_APHAT</name>
<reference evidence="2 3" key="1">
    <citation type="submission" date="2018-08" db="EMBL/GenBank/DDBJ databases">
        <title>Aphanomyces genome sequencing and annotation.</title>
        <authorList>
            <person name="Minardi D."/>
            <person name="Oidtmann B."/>
            <person name="Van Der Giezen M."/>
            <person name="Studholme D.J."/>
        </authorList>
    </citation>
    <scope>NUCLEOTIDE SEQUENCE [LARGE SCALE GENOMIC DNA]</scope>
    <source>
        <strain evidence="2 3">Si</strain>
    </source>
</reference>
<accession>A0A3R6W8J8</accession>
<feature type="region of interest" description="Disordered" evidence="1">
    <location>
        <begin position="196"/>
        <end position="230"/>
    </location>
</feature>
<gene>
    <name evidence="2" type="ORF">DYB34_012978</name>
</gene>
<dbReference type="EMBL" id="QUTB01004467">
    <property type="protein sequence ID" value="RHY61879.1"/>
    <property type="molecule type" value="Genomic_DNA"/>
</dbReference>
<dbReference type="Proteomes" id="UP000283543">
    <property type="component" value="Unassembled WGS sequence"/>
</dbReference>
<feature type="region of interest" description="Disordered" evidence="1">
    <location>
        <begin position="244"/>
        <end position="278"/>
    </location>
</feature>
<dbReference type="AlphaFoldDB" id="A0A3R6W8J8"/>
<feature type="compositionally biased region" description="Low complexity" evidence="1">
    <location>
        <begin position="73"/>
        <end position="86"/>
    </location>
</feature>
<evidence type="ECO:0000256" key="1">
    <source>
        <dbReference type="SAM" id="MobiDB-lite"/>
    </source>
</evidence>
<protein>
    <submittedName>
        <fullName evidence="2">Uncharacterized protein</fullName>
    </submittedName>
</protein>
<feature type="region of interest" description="Disordered" evidence="1">
    <location>
        <begin position="123"/>
        <end position="159"/>
    </location>
</feature>
<sequence length="301" mass="34533">MQHHPSSPMAWQQQEQPPSCVRGLCRYKTGKCTNERAIKTNGHPHNLCNVHRIKQNLNQRKMDSKVRRKKSRSMATTSSSSSSSPRRPLPGPFTSQSRYAIEQSPLGNAMSSTLMRQPLVQYTQPRHHHDHDQKTPPGSFLHHHSTSPAPSTWHTDHANDDNMITVPTPLYLKGQEREAFRSRVLQKLLHILSEEAQPTQKCPPQGGYHHHSFSSYSQDHLPPTYQQHPHHELPYRRDLVEHQHYHDQPQARSPSPPYFHRDHNPWMQQTGGLKVHTSPFGGRYTSLLPPLSTLHATPADF</sequence>
<evidence type="ECO:0000313" key="3">
    <source>
        <dbReference type="Proteomes" id="UP000283543"/>
    </source>
</evidence>
<organism evidence="2 3">
    <name type="scientific">Aphanomyces astaci</name>
    <name type="common">Crayfish plague agent</name>
    <dbReference type="NCBI Taxonomy" id="112090"/>
    <lineage>
        <taxon>Eukaryota</taxon>
        <taxon>Sar</taxon>
        <taxon>Stramenopiles</taxon>
        <taxon>Oomycota</taxon>
        <taxon>Saprolegniomycetes</taxon>
        <taxon>Saprolegniales</taxon>
        <taxon>Verrucalvaceae</taxon>
        <taxon>Aphanomyces</taxon>
    </lineage>
</organism>
<evidence type="ECO:0000313" key="2">
    <source>
        <dbReference type="EMBL" id="RHY61879.1"/>
    </source>
</evidence>
<dbReference type="VEuPathDB" id="FungiDB:H257_02790"/>
<proteinExistence type="predicted"/>
<comment type="caution">
    <text evidence="2">The sequence shown here is derived from an EMBL/GenBank/DDBJ whole genome shotgun (WGS) entry which is preliminary data.</text>
</comment>